<evidence type="ECO:0000313" key="2">
    <source>
        <dbReference type="EMBL" id="MCW3484678.1"/>
    </source>
</evidence>
<dbReference type="PROSITE" id="PS51257">
    <property type="entry name" value="PROKAR_LIPOPROTEIN"/>
    <property type="match status" value="1"/>
</dbReference>
<sequence>MKWLVYIFSCYILLLSCIPCNDAAEVVLQRTARIARLDVPHEHESQPDYCSPLCICSCCNVQVTAEAISTVHFYHHQVLISYPIIPANPLPSQADNIWQPPRLV</sequence>
<name>A0ABT3IL70_9BACT</name>
<dbReference type="Pfam" id="PF20365">
    <property type="entry name" value="DUF6660"/>
    <property type="match status" value="1"/>
</dbReference>
<evidence type="ECO:0000256" key="1">
    <source>
        <dbReference type="SAM" id="SignalP"/>
    </source>
</evidence>
<feature type="signal peptide" evidence="1">
    <location>
        <begin position="1"/>
        <end position="23"/>
    </location>
</feature>
<reference evidence="2 3" key="1">
    <citation type="submission" date="2022-10" db="EMBL/GenBank/DDBJ databases">
        <title>Chitinophaga nivalis PC15 sp. nov., isolated from Pyeongchang county, South Korea.</title>
        <authorList>
            <person name="Trinh H.N."/>
        </authorList>
    </citation>
    <scope>NUCLEOTIDE SEQUENCE [LARGE SCALE GENOMIC DNA]</scope>
    <source>
        <strain evidence="2 3">PC14</strain>
    </source>
</reference>
<evidence type="ECO:0008006" key="4">
    <source>
        <dbReference type="Google" id="ProtNLM"/>
    </source>
</evidence>
<keyword evidence="3" id="KW-1185">Reference proteome</keyword>
<comment type="caution">
    <text evidence="2">The sequence shown here is derived from an EMBL/GenBank/DDBJ whole genome shotgun (WGS) entry which is preliminary data.</text>
</comment>
<dbReference type="EMBL" id="JAPDNS010000001">
    <property type="protein sequence ID" value="MCW3484678.1"/>
    <property type="molecule type" value="Genomic_DNA"/>
</dbReference>
<accession>A0ABT3IL70</accession>
<protein>
    <recommendedName>
        <fullName evidence="4">Secreted protein</fullName>
    </recommendedName>
</protein>
<dbReference type="InterPro" id="IPR046601">
    <property type="entry name" value="DUF6660"/>
</dbReference>
<proteinExistence type="predicted"/>
<dbReference type="Proteomes" id="UP001207742">
    <property type="component" value="Unassembled WGS sequence"/>
</dbReference>
<gene>
    <name evidence="2" type="ORF">OL497_12275</name>
</gene>
<evidence type="ECO:0000313" key="3">
    <source>
        <dbReference type="Proteomes" id="UP001207742"/>
    </source>
</evidence>
<organism evidence="2 3">
    <name type="scientific">Chitinophaga nivalis</name>
    <dbReference type="NCBI Taxonomy" id="2991709"/>
    <lineage>
        <taxon>Bacteria</taxon>
        <taxon>Pseudomonadati</taxon>
        <taxon>Bacteroidota</taxon>
        <taxon>Chitinophagia</taxon>
        <taxon>Chitinophagales</taxon>
        <taxon>Chitinophagaceae</taxon>
        <taxon>Chitinophaga</taxon>
    </lineage>
</organism>
<feature type="chain" id="PRO_5047530097" description="Secreted protein" evidence="1">
    <location>
        <begin position="24"/>
        <end position="104"/>
    </location>
</feature>
<keyword evidence="1" id="KW-0732">Signal</keyword>
<dbReference type="RefSeq" id="WP_264730492.1">
    <property type="nucleotide sequence ID" value="NZ_JAPDNR010000001.1"/>
</dbReference>